<dbReference type="Proteomes" id="UP001596058">
    <property type="component" value="Unassembled WGS sequence"/>
</dbReference>
<dbReference type="PANTHER" id="PTHR34704">
    <property type="entry name" value="ATPASE"/>
    <property type="match status" value="1"/>
</dbReference>
<keyword evidence="1" id="KW-0547">Nucleotide-binding</keyword>
<sequence>MPRRSALIAKPEKVFARDFEWQALAKFAANLGHTARMGVVSGRRRQGKTLLIESLAKELGGFYFGATEATEAESLSMFSAALADHAGEPHSFRFANWDEAIRRLFAISAERRDLMVIDEFPYLCKGAPALPSIVQREIDRAISRDAPASLILCGSAMSVMGRLLAGSAPLRGRASLELIVRPFDYRVAAEYWRVTDRRLAVKTHAIVGGSPAYRRFVHEDTPEGPDDFDDWVLRTVLTPSSSLFREARYLLEEEADVRDSALYHSVLAAVAHGNGTRGAIAAYVGRKAADIGHHLNVLENSCLLRREPDVFRSSRSVYRVCEPLVTFYHVIMRPRWSLLEVNRGANVWEDSRGRFSDQVLGPHFEEMCRQFVMLEPDFFGALPGEVGSGIVTDPVRREQIQIDVVVFAPAMPGEQRRILSLGEVKLGKTMGPGHVARLRRARDLLDAKGYDVRDTMLACYGGAGFDGALSGERDVRAIGLDELYG</sequence>
<comment type="caution">
    <text evidence="1">The sequence shown here is derived from an EMBL/GenBank/DDBJ whole genome shotgun (WGS) entry which is preliminary data.</text>
</comment>
<proteinExistence type="predicted"/>
<reference evidence="2" key="1">
    <citation type="journal article" date="2019" name="Int. J. Syst. Evol. Microbiol.">
        <title>The Global Catalogue of Microorganisms (GCM) 10K type strain sequencing project: providing services to taxonomists for standard genome sequencing and annotation.</title>
        <authorList>
            <consortium name="The Broad Institute Genomics Platform"/>
            <consortium name="The Broad Institute Genome Sequencing Center for Infectious Disease"/>
            <person name="Wu L."/>
            <person name="Ma J."/>
        </authorList>
    </citation>
    <scope>NUCLEOTIDE SEQUENCE [LARGE SCALE GENOMIC DNA]</scope>
    <source>
        <strain evidence="2">CCUG 53903</strain>
    </source>
</reference>
<dbReference type="SUPFAM" id="SSF52540">
    <property type="entry name" value="P-loop containing nucleoside triphosphate hydrolases"/>
    <property type="match status" value="1"/>
</dbReference>
<dbReference type="EMBL" id="JBHSPA010000052">
    <property type="protein sequence ID" value="MFC5830266.1"/>
    <property type="molecule type" value="Genomic_DNA"/>
</dbReference>
<evidence type="ECO:0000313" key="1">
    <source>
        <dbReference type="EMBL" id="MFC5830266.1"/>
    </source>
</evidence>
<dbReference type="PANTHER" id="PTHR34704:SF2">
    <property type="entry name" value="ATPASE"/>
    <property type="match status" value="1"/>
</dbReference>
<gene>
    <name evidence="1" type="ORF">ACFPZ3_40970</name>
</gene>
<keyword evidence="2" id="KW-1185">Reference proteome</keyword>
<organism evidence="1 2">
    <name type="scientific">Nonomuraea insulae</name>
    <dbReference type="NCBI Taxonomy" id="1616787"/>
    <lineage>
        <taxon>Bacteria</taxon>
        <taxon>Bacillati</taxon>
        <taxon>Actinomycetota</taxon>
        <taxon>Actinomycetes</taxon>
        <taxon>Streptosporangiales</taxon>
        <taxon>Streptosporangiaceae</taxon>
        <taxon>Nonomuraea</taxon>
    </lineage>
</organism>
<dbReference type="InterPro" id="IPR027417">
    <property type="entry name" value="P-loop_NTPase"/>
</dbReference>
<dbReference type="GO" id="GO:0005524">
    <property type="term" value="F:ATP binding"/>
    <property type="evidence" value="ECO:0007669"/>
    <property type="project" value="UniProtKB-KW"/>
</dbReference>
<dbReference type="Gene3D" id="3.40.50.300">
    <property type="entry name" value="P-loop containing nucleotide triphosphate hydrolases"/>
    <property type="match status" value="1"/>
</dbReference>
<name>A0ABW1CWT3_9ACTN</name>
<evidence type="ECO:0000313" key="2">
    <source>
        <dbReference type="Proteomes" id="UP001596058"/>
    </source>
</evidence>
<accession>A0ABW1CWT3</accession>
<protein>
    <submittedName>
        <fullName evidence="1">ATP-binding protein</fullName>
    </submittedName>
</protein>
<keyword evidence="1" id="KW-0067">ATP-binding</keyword>